<dbReference type="InterPro" id="IPR003676">
    <property type="entry name" value="SAUR_fam"/>
</dbReference>
<accession>A0AA88APW3</accession>
<dbReference type="Proteomes" id="UP001187192">
    <property type="component" value="Unassembled WGS sequence"/>
</dbReference>
<dbReference type="Pfam" id="PF02519">
    <property type="entry name" value="Auxin_inducible"/>
    <property type="match status" value="1"/>
</dbReference>
<keyword evidence="3" id="KW-1185">Reference proteome</keyword>
<dbReference type="PANTHER" id="PTHR31929">
    <property type="entry name" value="SAUR-LIKE AUXIN-RESPONSIVE PROTEIN FAMILY-RELATED"/>
    <property type="match status" value="1"/>
</dbReference>
<evidence type="ECO:0000256" key="1">
    <source>
        <dbReference type="ARBA" id="ARBA00006974"/>
    </source>
</evidence>
<dbReference type="Gramene" id="FCD_00032488-RA">
    <property type="protein sequence ID" value="FCD_00032488-RA:cds"/>
    <property type="gene ID" value="FCD_00032488"/>
</dbReference>
<protein>
    <submittedName>
        <fullName evidence="2">Uncharacterized protein</fullName>
    </submittedName>
</protein>
<evidence type="ECO:0000313" key="3">
    <source>
        <dbReference type="Proteomes" id="UP001187192"/>
    </source>
</evidence>
<name>A0AA88APW3_FICCA</name>
<dbReference type="GO" id="GO:0009733">
    <property type="term" value="P:response to auxin"/>
    <property type="evidence" value="ECO:0007669"/>
    <property type="project" value="InterPro"/>
</dbReference>
<proteinExistence type="inferred from homology"/>
<evidence type="ECO:0000313" key="2">
    <source>
        <dbReference type="EMBL" id="GMN44241.1"/>
    </source>
</evidence>
<reference evidence="2" key="1">
    <citation type="submission" date="2023-07" db="EMBL/GenBank/DDBJ databases">
        <title>draft genome sequence of fig (Ficus carica).</title>
        <authorList>
            <person name="Takahashi T."/>
            <person name="Nishimura K."/>
        </authorList>
    </citation>
    <scope>NUCLEOTIDE SEQUENCE</scope>
</reference>
<dbReference type="EMBL" id="BTGU01000018">
    <property type="protein sequence ID" value="GMN44241.1"/>
    <property type="molecule type" value="Genomic_DNA"/>
</dbReference>
<organism evidence="2 3">
    <name type="scientific">Ficus carica</name>
    <name type="common">Common fig</name>
    <dbReference type="NCBI Taxonomy" id="3494"/>
    <lineage>
        <taxon>Eukaryota</taxon>
        <taxon>Viridiplantae</taxon>
        <taxon>Streptophyta</taxon>
        <taxon>Embryophyta</taxon>
        <taxon>Tracheophyta</taxon>
        <taxon>Spermatophyta</taxon>
        <taxon>Magnoliopsida</taxon>
        <taxon>eudicotyledons</taxon>
        <taxon>Gunneridae</taxon>
        <taxon>Pentapetalae</taxon>
        <taxon>rosids</taxon>
        <taxon>fabids</taxon>
        <taxon>Rosales</taxon>
        <taxon>Moraceae</taxon>
        <taxon>Ficeae</taxon>
        <taxon>Ficus</taxon>
    </lineage>
</organism>
<sequence length="58" mass="6629">MGFRFPSVVQAKQLYQKQFSSTTKDVPKGCLAVYVADNNNLKRFVIPVSYLNQPSFQE</sequence>
<dbReference type="AlphaFoldDB" id="A0AA88APW3"/>
<gene>
    <name evidence="2" type="ORF">TIFTF001_013437</name>
</gene>
<comment type="caution">
    <text evidence="2">The sequence shown here is derived from an EMBL/GenBank/DDBJ whole genome shotgun (WGS) entry which is preliminary data.</text>
</comment>
<dbReference type="Gramene" id="FCD_00009634-RA">
    <property type="protein sequence ID" value="FCD_00009634-RA:cds"/>
    <property type="gene ID" value="FCD_00009634"/>
</dbReference>
<comment type="similarity">
    <text evidence="1">Belongs to the ARG7 family.</text>
</comment>